<dbReference type="EMBL" id="CM051395">
    <property type="protein sequence ID" value="KAJ4726620.1"/>
    <property type="molecule type" value="Genomic_DNA"/>
</dbReference>
<accession>A0ACC1YSE3</accession>
<gene>
    <name evidence="1" type="ORF">OWV82_005301</name>
</gene>
<organism evidence="1 2">
    <name type="scientific">Melia azedarach</name>
    <name type="common">Chinaberry tree</name>
    <dbReference type="NCBI Taxonomy" id="155640"/>
    <lineage>
        <taxon>Eukaryota</taxon>
        <taxon>Viridiplantae</taxon>
        <taxon>Streptophyta</taxon>
        <taxon>Embryophyta</taxon>
        <taxon>Tracheophyta</taxon>
        <taxon>Spermatophyta</taxon>
        <taxon>Magnoliopsida</taxon>
        <taxon>eudicotyledons</taxon>
        <taxon>Gunneridae</taxon>
        <taxon>Pentapetalae</taxon>
        <taxon>rosids</taxon>
        <taxon>malvids</taxon>
        <taxon>Sapindales</taxon>
        <taxon>Meliaceae</taxon>
        <taxon>Melia</taxon>
    </lineage>
</organism>
<keyword evidence="2" id="KW-1185">Reference proteome</keyword>
<dbReference type="Proteomes" id="UP001164539">
    <property type="component" value="Chromosome 2"/>
</dbReference>
<name>A0ACC1YSE3_MELAZ</name>
<sequence>MVAKCLYVYRKASKSNSHSIKKNTHTCTQERTYSRKRATPANDTYRRKRKKANVCRGIEYQRSEGICLRCRMERHGGFCLDEGKMIGKR</sequence>
<reference evidence="1 2" key="1">
    <citation type="journal article" date="2023" name="Science">
        <title>Complex scaffold remodeling in plant triterpene biosynthesis.</title>
        <authorList>
            <person name="De La Pena R."/>
            <person name="Hodgson H."/>
            <person name="Liu J.C."/>
            <person name="Stephenson M.J."/>
            <person name="Martin A.C."/>
            <person name="Owen C."/>
            <person name="Harkess A."/>
            <person name="Leebens-Mack J."/>
            <person name="Jimenez L.E."/>
            <person name="Osbourn A."/>
            <person name="Sattely E.S."/>
        </authorList>
    </citation>
    <scope>NUCLEOTIDE SEQUENCE [LARGE SCALE GENOMIC DNA]</scope>
    <source>
        <strain evidence="2">cv. JPN11</strain>
        <tissue evidence="1">Leaf</tissue>
    </source>
</reference>
<comment type="caution">
    <text evidence="1">The sequence shown here is derived from an EMBL/GenBank/DDBJ whole genome shotgun (WGS) entry which is preliminary data.</text>
</comment>
<evidence type="ECO:0000313" key="2">
    <source>
        <dbReference type="Proteomes" id="UP001164539"/>
    </source>
</evidence>
<evidence type="ECO:0000313" key="1">
    <source>
        <dbReference type="EMBL" id="KAJ4726620.1"/>
    </source>
</evidence>
<protein>
    <submittedName>
        <fullName evidence="1">Uncharacterized protein</fullName>
    </submittedName>
</protein>
<proteinExistence type="predicted"/>